<protein>
    <recommendedName>
        <fullName evidence="4">tRNA/rRNA methyltransferase SpoU type domain-containing protein</fullName>
    </recommendedName>
</protein>
<sequence>MFLARVLRRCRSVHPNSLREAPLALQEMYRGKKSEKGEPIVLQTLDESAQISPNISLTGRQMWNSTKLIRENRNFRQTHSACVVGGSDAIKCIWRKYKIVPNVVYVPDTEPSVPAWCLEEDLPTCIVRCSPVEINRKLLSAERADGYAAEFSIPPFPILENYLGEKKFTRLSSMLVLIGLRIPSNVGLLIKAAVDMGFESILLNDCVDLYNEKVLRASGGAVFSPKIKLFETHSVSISVLSDIAMDHKLLPLLAVPSQNAESAFTVAKRLHSLNEAKKNHEEGEEIKDHCGPMLILGSESQGLRSLAGEWSIPHQFVSVPLPNPSVGSINVGVAGSVLLHAFRPAAEAHFAQLAQKDRILLEDEEERRTTREEEEEAGATKSFPQ</sequence>
<dbReference type="InterPro" id="IPR051259">
    <property type="entry name" value="rRNA_Methyltransferase"/>
</dbReference>
<dbReference type="PANTHER" id="PTHR43191">
    <property type="entry name" value="RRNA METHYLTRANSFERASE 3"/>
    <property type="match status" value="1"/>
</dbReference>
<dbReference type="InterPro" id="IPR001537">
    <property type="entry name" value="SpoU_MeTrfase"/>
</dbReference>
<dbReference type="Pfam" id="PF00588">
    <property type="entry name" value="SpoU_methylase"/>
    <property type="match status" value="1"/>
</dbReference>
<dbReference type="PANTHER" id="PTHR43191:SF14">
    <property type="entry name" value="TRNA_RRNA METHYLTRANSFERASE SPOU TYPE DOMAIN-CONTAINING PROTEIN"/>
    <property type="match status" value="1"/>
</dbReference>
<dbReference type="InterPro" id="IPR029026">
    <property type="entry name" value="tRNA_m1G_MTases_N"/>
</dbReference>
<dbReference type="Gene3D" id="3.40.1280.10">
    <property type="match status" value="1"/>
</dbReference>
<dbReference type="GeneID" id="39985670"/>
<feature type="domain" description="tRNA/rRNA methyltransferase SpoU type" evidence="4">
    <location>
        <begin position="174"/>
        <end position="340"/>
    </location>
</feature>
<evidence type="ECO:0000256" key="2">
    <source>
        <dbReference type="ARBA" id="ARBA00022679"/>
    </source>
</evidence>
<dbReference type="Proteomes" id="UP000192257">
    <property type="component" value="Unassembled WGS sequence"/>
</dbReference>
<dbReference type="AlphaFoldDB" id="A0A1X0NVU0"/>
<keyword evidence="1" id="KW-0489">Methyltransferase</keyword>
<dbReference type="GO" id="GO:0008173">
    <property type="term" value="F:RNA methyltransferase activity"/>
    <property type="evidence" value="ECO:0007669"/>
    <property type="project" value="InterPro"/>
</dbReference>
<feature type="region of interest" description="Disordered" evidence="3">
    <location>
        <begin position="364"/>
        <end position="385"/>
    </location>
</feature>
<dbReference type="STRING" id="67003.A0A1X0NVU0"/>
<dbReference type="OrthoDB" id="270651at2759"/>
<name>A0A1X0NVU0_9TRYP</name>
<keyword evidence="2" id="KW-0808">Transferase</keyword>
<dbReference type="GO" id="GO:0006396">
    <property type="term" value="P:RNA processing"/>
    <property type="evidence" value="ECO:0007669"/>
    <property type="project" value="InterPro"/>
</dbReference>
<dbReference type="GO" id="GO:0032259">
    <property type="term" value="P:methylation"/>
    <property type="evidence" value="ECO:0007669"/>
    <property type="project" value="UniProtKB-KW"/>
</dbReference>
<evidence type="ECO:0000313" key="6">
    <source>
        <dbReference type="Proteomes" id="UP000192257"/>
    </source>
</evidence>
<comment type="caution">
    <text evidence="5">The sequence shown here is derived from an EMBL/GenBank/DDBJ whole genome shotgun (WGS) entry which is preliminary data.</text>
</comment>
<proteinExistence type="predicted"/>
<evidence type="ECO:0000256" key="1">
    <source>
        <dbReference type="ARBA" id="ARBA00022603"/>
    </source>
</evidence>
<gene>
    <name evidence="5" type="ORF">TM35_000152380</name>
</gene>
<keyword evidence="6" id="KW-1185">Reference proteome</keyword>
<accession>A0A1X0NVU0</accession>
<reference evidence="5 6" key="1">
    <citation type="submission" date="2017-03" db="EMBL/GenBank/DDBJ databases">
        <title>An alternative strategy for trypanosome survival in the mammalian bloodstream revealed through genome and transcriptome analysis of the ubiquitous bovine parasite Trypanosoma (Megatrypanum) theileri.</title>
        <authorList>
            <person name="Kelly S."/>
            <person name="Ivens A."/>
            <person name="Mott A."/>
            <person name="O'Neill E."/>
            <person name="Emms D."/>
            <person name="Macleod O."/>
            <person name="Voorheis P."/>
            <person name="Matthews J."/>
            <person name="Matthews K."/>
            <person name="Carrington M."/>
        </authorList>
    </citation>
    <scope>NUCLEOTIDE SEQUENCE [LARGE SCALE GENOMIC DNA]</scope>
    <source>
        <strain evidence="5">Edinburgh</strain>
    </source>
</reference>
<dbReference type="VEuPathDB" id="TriTrypDB:TM35_000152380"/>
<evidence type="ECO:0000256" key="3">
    <source>
        <dbReference type="SAM" id="MobiDB-lite"/>
    </source>
</evidence>
<evidence type="ECO:0000313" key="5">
    <source>
        <dbReference type="EMBL" id="ORC88807.1"/>
    </source>
</evidence>
<dbReference type="EMBL" id="NBCO01000015">
    <property type="protein sequence ID" value="ORC88807.1"/>
    <property type="molecule type" value="Genomic_DNA"/>
</dbReference>
<dbReference type="SUPFAM" id="SSF75217">
    <property type="entry name" value="alpha/beta knot"/>
    <property type="match status" value="1"/>
</dbReference>
<organism evidence="5 6">
    <name type="scientific">Trypanosoma theileri</name>
    <dbReference type="NCBI Taxonomy" id="67003"/>
    <lineage>
        <taxon>Eukaryota</taxon>
        <taxon>Discoba</taxon>
        <taxon>Euglenozoa</taxon>
        <taxon>Kinetoplastea</taxon>
        <taxon>Metakinetoplastina</taxon>
        <taxon>Trypanosomatida</taxon>
        <taxon>Trypanosomatidae</taxon>
        <taxon>Trypanosoma</taxon>
    </lineage>
</organism>
<dbReference type="GO" id="GO:0003723">
    <property type="term" value="F:RNA binding"/>
    <property type="evidence" value="ECO:0007669"/>
    <property type="project" value="InterPro"/>
</dbReference>
<dbReference type="InterPro" id="IPR029028">
    <property type="entry name" value="Alpha/beta_knot_MTases"/>
</dbReference>
<dbReference type="RefSeq" id="XP_028882873.1">
    <property type="nucleotide sequence ID" value="XM_029025890.1"/>
</dbReference>
<evidence type="ECO:0000259" key="4">
    <source>
        <dbReference type="Pfam" id="PF00588"/>
    </source>
</evidence>